<feature type="domain" description="Cytochrome oxidase subunit II transmembrane region profile" evidence="22">
    <location>
        <begin position="20"/>
        <end position="118"/>
    </location>
</feature>
<accession>A0A6I4VUU3</accession>
<dbReference type="CDD" id="cd04212">
    <property type="entry name" value="CuRO_UO_II"/>
    <property type="match status" value="1"/>
</dbReference>
<dbReference type="EC" id="1.10.3.-" evidence="17"/>
<evidence type="ECO:0000256" key="5">
    <source>
        <dbReference type="ARBA" id="ARBA00022448"/>
    </source>
</evidence>
<evidence type="ECO:0000256" key="9">
    <source>
        <dbReference type="ARBA" id="ARBA00022723"/>
    </source>
</evidence>
<evidence type="ECO:0000256" key="20">
    <source>
        <dbReference type="SAM" id="Phobius"/>
    </source>
</evidence>
<evidence type="ECO:0000256" key="12">
    <source>
        <dbReference type="ARBA" id="ARBA00022989"/>
    </source>
</evidence>
<evidence type="ECO:0000256" key="3">
    <source>
        <dbReference type="ARBA" id="ARBA00007866"/>
    </source>
</evidence>
<evidence type="ECO:0000256" key="19">
    <source>
        <dbReference type="SAM" id="MobiDB-lite"/>
    </source>
</evidence>
<evidence type="ECO:0000259" key="21">
    <source>
        <dbReference type="PROSITE" id="PS50857"/>
    </source>
</evidence>
<keyword evidence="5 17" id="KW-0813">Transport</keyword>
<dbReference type="InterPro" id="IPR034227">
    <property type="entry name" value="CuRO_UO_II"/>
</dbReference>
<keyword evidence="15 17" id="KW-0472">Membrane</keyword>
<keyword evidence="6 17" id="KW-1003">Cell membrane</keyword>
<dbReference type="InterPro" id="IPR036257">
    <property type="entry name" value="Cyt_c_oxidase_su2_TM_sf"/>
</dbReference>
<comment type="similarity">
    <text evidence="3 17 18">Belongs to the cytochrome c oxidase subunit 2 family.</text>
</comment>
<feature type="region of interest" description="Disordered" evidence="19">
    <location>
        <begin position="266"/>
        <end position="314"/>
    </location>
</feature>
<proteinExistence type="inferred from homology"/>
<dbReference type="GO" id="GO:0042773">
    <property type="term" value="P:ATP synthesis coupled electron transport"/>
    <property type="evidence" value="ECO:0007669"/>
    <property type="project" value="TreeGrafter"/>
</dbReference>
<dbReference type="PANTHER" id="PTHR22888:SF18">
    <property type="entry name" value="CYTOCHROME BO(3) UBIQUINOL OXIDASE SUBUNIT 2"/>
    <property type="match status" value="1"/>
</dbReference>
<dbReference type="Pfam" id="PF02790">
    <property type="entry name" value="COX2_TM"/>
    <property type="match status" value="1"/>
</dbReference>
<dbReference type="PROSITE" id="PS51257">
    <property type="entry name" value="PROKAR_LIPOPROTEIN"/>
    <property type="match status" value="1"/>
</dbReference>
<evidence type="ECO:0000259" key="22">
    <source>
        <dbReference type="PROSITE" id="PS50999"/>
    </source>
</evidence>
<evidence type="ECO:0000256" key="4">
    <source>
        <dbReference type="ARBA" id="ARBA00016131"/>
    </source>
</evidence>
<comment type="subcellular location">
    <subcellularLocation>
        <location evidence="2 18">Cell membrane</location>
        <topology evidence="2 18">Multi-pass membrane protein</topology>
    </subcellularLocation>
</comment>
<dbReference type="GO" id="GO:0005886">
    <property type="term" value="C:plasma membrane"/>
    <property type="evidence" value="ECO:0007669"/>
    <property type="project" value="UniProtKB-SubCell"/>
</dbReference>
<evidence type="ECO:0000256" key="17">
    <source>
        <dbReference type="PIRNR" id="PIRNR000292"/>
    </source>
</evidence>
<keyword evidence="11 17" id="KW-0249">Electron transport</keyword>
<dbReference type="GO" id="GO:0004129">
    <property type="term" value="F:cytochrome-c oxidase activity"/>
    <property type="evidence" value="ECO:0007669"/>
    <property type="project" value="UniProtKB-UniRule"/>
</dbReference>
<reference evidence="23 24" key="1">
    <citation type="submission" date="2019-12" db="EMBL/GenBank/DDBJ databases">
        <title>Whole-genome analyses of novel actinobacteria.</title>
        <authorList>
            <person name="Sahin N."/>
            <person name="Saygin H."/>
        </authorList>
    </citation>
    <scope>NUCLEOTIDE SEQUENCE [LARGE SCALE GENOMIC DNA]</scope>
    <source>
        <strain evidence="23 24">KC615</strain>
    </source>
</reference>
<protein>
    <recommendedName>
        <fullName evidence="4 17">Quinol oxidase subunit 2</fullName>
        <ecNumber evidence="17">1.10.3.-</ecNumber>
    </recommendedName>
</protein>
<dbReference type="Gene3D" id="2.60.40.420">
    <property type="entry name" value="Cupredoxins - blue copper proteins"/>
    <property type="match status" value="1"/>
</dbReference>
<evidence type="ECO:0000256" key="11">
    <source>
        <dbReference type="ARBA" id="ARBA00022982"/>
    </source>
</evidence>
<feature type="transmembrane region" description="Helical" evidence="20">
    <location>
        <begin position="42"/>
        <end position="66"/>
    </location>
</feature>
<feature type="domain" description="Cytochrome oxidase subunit II copper A binding" evidence="21">
    <location>
        <begin position="122"/>
        <end position="234"/>
    </location>
</feature>
<evidence type="ECO:0000256" key="8">
    <source>
        <dbReference type="ARBA" id="ARBA00022692"/>
    </source>
</evidence>
<keyword evidence="9" id="KW-0479">Metal-binding</keyword>
<dbReference type="GO" id="GO:0009486">
    <property type="term" value="F:cytochrome bo3 ubiquinol oxidase activity"/>
    <property type="evidence" value="ECO:0007669"/>
    <property type="project" value="InterPro"/>
</dbReference>
<dbReference type="InterPro" id="IPR002429">
    <property type="entry name" value="CcO_II-like_C"/>
</dbReference>
<dbReference type="SUPFAM" id="SSF49503">
    <property type="entry name" value="Cupredoxins"/>
    <property type="match status" value="1"/>
</dbReference>
<keyword evidence="13 17" id="KW-0560">Oxidoreductase</keyword>
<dbReference type="PIRSF" id="PIRSF000292">
    <property type="entry name" value="Ubi_od_II"/>
    <property type="match status" value="1"/>
</dbReference>
<dbReference type="AlphaFoldDB" id="A0A6I4VUU3"/>
<dbReference type="PROSITE" id="PS50999">
    <property type="entry name" value="COX2_TM"/>
    <property type="match status" value="1"/>
</dbReference>
<comment type="function">
    <text evidence="16">Subunits I and II form the functional core of the enzyme complex. Electrons originating in cytochrome c are transferred via heme a and Cu(A) to the binuclear center formed by heme a3 and Cu(B).</text>
</comment>
<evidence type="ECO:0000256" key="2">
    <source>
        <dbReference type="ARBA" id="ARBA00004651"/>
    </source>
</evidence>
<keyword evidence="24" id="KW-1185">Reference proteome</keyword>
<dbReference type="InterPro" id="IPR045187">
    <property type="entry name" value="CcO_II"/>
</dbReference>
<sequence length="314" mass="35683">MRLKTGYVAIFFTMALLLSGCSSLKTGVLNPQGPVAKEQYDLIMWSIILMSIVFVAVIVLFVYMLVKYRAKSTDEEYVEPEEKENKWLEVIWTTIPVVIIIALAIPTVKSTFKLEKSPSPNQKPITIQVTSADWKWIFKYPEQGIETVNYVKIPANVPVRFELNAVGPMNSFWVPELGGQEYTMPGMTMYLWLEADNPGTYIGRSANFSGKDFTHMQFNVHSVTQSDFDAWVANVKKTAPKQTEAMFKELLKPGLVKEQTYSSYPDVDVNKLDENGKPILEPTTPHHHGTTEETKEEKKPENKSTDSHSHNHHH</sequence>
<comment type="caution">
    <text evidence="23">The sequence shown here is derived from an EMBL/GenBank/DDBJ whole genome shotgun (WGS) entry which is preliminary data.</text>
</comment>
<evidence type="ECO:0000256" key="7">
    <source>
        <dbReference type="ARBA" id="ARBA00022660"/>
    </source>
</evidence>
<keyword evidence="12 20" id="KW-1133">Transmembrane helix</keyword>
<keyword evidence="7 17" id="KW-0679">Respiratory chain</keyword>
<evidence type="ECO:0000256" key="13">
    <source>
        <dbReference type="ARBA" id="ARBA00023002"/>
    </source>
</evidence>
<dbReference type="InterPro" id="IPR006332">
    <property type="entry name" value="QoxA"/>
</dbReference>
<dbReference type="RefSeq" id="WP_160801651.1">
    <property type="nucleotide sequence ID" value="NZ_WUUL01000007.1"/>
</dbReference>
<name>A0A6I4VUU3_9BACL</name>
<organism evidence="23 24">
    <name type="scientific">Shimazuella alba</name>
    <dbReference type="NCBI Taxonomy" id="2690964"/>
    <lineage>
        <taxon>Bacteria</taxon>
        <taxon>Bacillati</taxon>
        <taxon>Bacillota</taxon>
        <taxon>Bacilli</taxon>
        <taxon>Bacillales</taxon>
        <taxon>Thermoactinomycetaceae</taxon>
        <taxon>Shimazuella</taxon>
    </lineage>
</organism>
<dbReference type="InterPro" id="IPR014222">
    <property type="entry name" value="Cyt_c_oxidase_su2"/>
</dbReference>
<dbReference type="InterPro" id="IPR008972">
    <property type="entry name" value="Cupredoxin"/>
</dbReference>
<evidence type="ECO:0000256" key="14">
    <source>
        <dbReference type="ARBA" id="ARBA00023008"/>
    </source>
</evidence>
<dbReference type="SUPFAM" id="SSF81464">
    <property type="entry name" value="Cytochrome c oxidase subunit II-like, transmembrane region"/>
    <property type="match status" value="1"/>
</dbReference>
<evidence type="ECO:0000256" key="1">
    <source>
        <dbReference type="ARBA" id="ARBA00000725"/>
    </source>
</evidence>
<feature type="compositionally biased region" description="Basic and acidic residues" evidence="19">
    <location>
        <begin position="289"/>
        <end position="314"/>
    </location>
</feature>
<gene>
    <name evidence="23" type="primary">qoxA</name>
    <name evidence="23" type="ORF">GSM42_11300</name>
</gene>
<comment type="catalytic activity">
    <reaction evidence="1 17">
        <text>2 a quinol + O2 = 2 a quinone + 2 H2O</text>
        <dbReference type="Rhea" id="RHEA:55376"/>
        <dbReference type="ChEBI" id="CHEBI:15377"/>
        <dbReference type="ChEBI" id="CHEBI:15379"/>
        <dbReference type="ChEBI" id="CHEBI:24646"/>
        <dbReference type="ChEBI" id="CHEBI:132124"/>
    </reaction>
</comment>
<dbReference type="InterPro" id="IPR011759">
    <property type="entry name" value="Cyt_c_oxidase_su2_TM_dom"/>
</dbReference>
<evidence type="ECO:0000256" key="10">
    <source>
        <dbReference type="ARBA" id="ARBA00022729"/>
    </source>
</evidence>
<dbReference type="PANTHER" id="PTHR22888">
    <property type="entry name" value="CYTOCHROME C OXIDASE, SUBUNIT II"/>
    <property type="match status" value="1"/>
</dbReference>
<dbReference type="PROSITE" id="PS50857">
    <property type="entry name" value="COX2_CUA"/>
    <property type="match status" value="1"/>
</dbReference>
<feature type="transmembrane region" description="Helical" evidence="20">
    <location>
        <begin position="87"/>
        <end position="108"/>
    </location>
</feature>
<comment type="function">
    <text evidence="17">Catalyzes quinol oxidation with the concomitant reduction of oxygen to water. Subunit II transfers the electrons from a quinol to the binuclear center of the catalytic subunit I.</text>
</comment>
<evidence type="ECO:0000313" key="24">
    <source>
        <dbReference type="Proteomes" id="UP000430692"/>
    </source>
</evidence>
<dbReference type="Gene3D" id="1.10.287.90">
    <property type="match status" value="1"/>
</dbReference>
<keyword evidence="14" id="KW-0186">Copper</keyword>
<dbReference type="NCBIfam" id="TIGR02866">
    <property type="entry name" value="CoxB"/>
    <property type="match status" value="1"/>
</dbReference>
<dbReference type="InterPro" id="IPR006333">
    <property type="entry name" value="Cyt_o_ubiquinol_oxidase_su2"/>
</dbReference>
<dbReference type="GO" id="GO:0005507">
    <property type="term" value="F:copper ion binding"/>
    <property type="evidence" value="ECO:0007669"/>
    <property type="project" value="InterPro"/>
</dbReference>
<dbReference type="NCBIfam" id="TIGR01432">
    <property type="entry name" value="QOXA"/>
    <property type="match status" value="1"/>
</dbReference>
<dbReference type="GO" id="GO:0016682">
    <property type="term" value="F:oxidoreductase activity, acting on diphenols and related substances as donors, oxygen as acceptor"/>
    <property type="evidence" value="ECO:0007669"/>
    <property type="project" value="InterPro"/>
</dbReference>
<evidence type="ECO:0000256" key="18">
    <source>
        <dbReference type="RuleBase" id="RU000456"/>
    </source>
</evidence>
<dbReference type="Proteomes" id="UP000430692">
    <property type="component" value="Unassembled WGS sequence"/>
</dbReference>
<evidence type="ECO:0000256" key="16">
    <source>
        <dbReference type="ARBA" id="ARBA00024688"/>
    </source>
</evidence>
<keyword evidence="10" id="KW-0732">Signal</keyword>
<dbReference type="Pfam" id="PF00116">
    <property type="entry name" value="COX2"/>
    <property type="match status" value="1"/>
</dbReference>
<dbReference type="EMBL" id="WUUL01000007">
    <property type="protein sequence ID" value="MXQ54288.1"/>
    <property type="molecule type" value="Genomic_DNA"/>
</dbReference>
<evidence type="ECO:0000256" key="6">
    <source>
        <dbReference type="ARBA" id="ARBA00022475"/>
    </source>
</evidence>
<keyword evidence="8 18" id="KW-0812">Transmembrane</keyword>
<evidence type="ECO:0000313" key="23">
    <source>
        <dbReference type="EMBL" id="MXQ54288.1"/>
    </source>
</evidence>
<evidence type="ECO:0000256" key="15">
    <source>
        <dbReference type="ARBA" id="ARBA00023136"/>
    </source>
</evidence>